<dbReference type="PANTHER" id="PTHR10584:SF166">
    <property type="entry name" value="RIBOKINASE"/>
    <property type="match status" value="1"/>
</dbReference>
<name>A0ABN2LA54_9MICO</name>
<dbReference type="Proteomes" id="UP001500851">
    <property type="component" value="Unassembled WGS sequence"/>
</dbReference>
<dbReference type="PANTHER" id="PTHR10584">
    <property type="entry name" value="SUGAR KINASE"/>
    <property type="match status" value="1"/>
</dbReference>
<dbReference type="Pfam" id="PF00294">
    <property type="entry name" value="PfkB"/>
    <property type="match status" value="1"/>
</dbReference>
<evidence type="ECO:0000313" key="4">
    <source>
        <dbReference type="EMBL" id="GAA1781574.1"/>
    </source>
</evidence>
<reference evidence="4 5" key="1">
    <citation type="journal article" date="2019" name="Int. J. Syst. Evol. Microbiol.">
        <title>The Global Catalogue of Microorganisms (GCM) 10K type strain sequencing project: providing services to taxonomists for standard genome sequencing and annotation.</title>
        <authorList>
            <consortium name="The Broad Institute Genomics Platform"/>
            <consortium name="The Broad Institute Genome Sequencing Center for Infectious Disease"/>
            <person name="Wu L."/>
            <person name="Ma J."/>
        </authorList>
    </citation>
    <scope>NUCLEOTIDE SEQUENCE [LARGE SCALE GENOMIC DNA]</scope>
    <source>
        <strain evidence="4 5">JCM 14736</strain>
    </source>
</reference>
<dbReference type="SUPFAM" id="SSF53613">
    <property type="entry name" value="Ribokinase-like"/>
    <property type="match status" value="1"/>
</dbReference>
<evidence type="ECO:0000313" key="5">
    <source>
        <dbReference type="Proteomes" id="UP001500851"/>
    </source>
</evidence>
<evidence type="ECO:0000259" key="3">
    <source>
        <dbReference type="Pfam" id="PF00294"/>
    </source>
</evidence>
<dbReference type="EMBL" id="BAAAOB010000001">
    <property type="protein sequence ID" value="GAA1781574.1"/>
    <property type="molecule type" value="Genomic_DNA"/>
</dbReference>
<dbReference type="InterPro" id="IPR029056">
    <property type="entry name" value="Ribokinase-like"/>
</dbReference>
<dbReference type="Gene3D" id="3.40.1190.20">
    <property type="match status" value="1"/>
</dbReference>
<organism evidence="4 5">
    <name type="scientific">Leucobacter iarius</name>
    <dbReference type="NCBI Taxonomy" id="333963"/>
    <lineage>
        <taxon>Bacteria</taxon>
        <taxon>Bacillati</taxon>
        <taxon>Actinomycetota</taxon>
        <taxon>Actinomycetes</taxon>
        <taxon>Micrococcales</taxon>
        <taxon>Microbacteriaceae</taxon>
        <taxon>Leucobacter</taxon>
    </lineage>
</organism>
<evidence type="ECO:0000256" key="2">
    <source>
        <dbReference type="ARBA" id="ARBA00022777"/>
    </source>
</evidence>
<dbReference type="RefSeq" id="WP_344029661.1">
    <property type="nucleotide sequence ID" value="NZ_BAAAOB010000001.1"/>
</dbReference>
<accession>A0ABN2LA54</accession>
<feature type="domain" description="Carbohydrate kinase PfkB" evidence="3">
    <location>
        <begin position="16"/>
        <end position="301"/>
    </location>
</feature>
<comment type="caution">
    <text evidence="4">The sequence shown here is derived from an EMBL/GenBank/DDBJ whole genome shotgun (WGS) entry which is preliminary data.</text>
</comment>
<protein>
    <recommendedName>
        <fullName evidence="3">Carbohydrate kinase PfkB domain-containing protein</fullName>
    </recommendedName>
</protein>
<dbReference type="InterPro" id="IPR011611">
    <property type="entry name" value="PfkB_dom"/>
</dbReference>
<keyword evidence="2" id="KW-0418">Kinase</keyword>
<keyword evidence="5" id="KW-1185">Reference proteome</keyword>
<evidence type="ECO:0000256" key="1">
    <source>
        <dbReference type="ARBA" id="ARBA00022679"/>
    </source>
</evidence>
<gene>
    <name evidence="4" type="ORF">GCM10009768_08190</name>
</gene>
<sequence length="324" mass="34363">MSPARATGTVDAPAVFIGDVAVDEYFAADTWVMPGDKTIIDTLAVYMGGSIANAARVHAGFGGRTEFISLLNRGDLTDRILADLAENRVAVPHMLFDEEIGDQRNLIFLVDGEHVVMTPDVDERPMRLPEDALADLARPGYLYTTLDRAQRLRLGALDATGVLRELRAAGRRVVFDLDVGGLAEGDIALIRGAHVVMMNDRGFEASFGDGASEAEVRAWLVAHEVEVLLHSRAAAGAIVHTASETFEVPGYAVPVADVTGAGDTLGGSLVYGLGAGWPLRRAAGFAVAAASRSVMRMGPNGGIATEDDIERFVEEFARAAAQTS</sequence>
<keyword evidence="1" id="KW-0808">Transferase</keyword>
<proteinExistence type="predicted"/>